<comment type="caution">
    <text evidence="2">The sequence shown here is derived from an EMBL/GenBank/DDBJ whole genome shotgun (WGS) entry which is preliminary data.</text>
</comment>
<sequence>MLKRLVIVLVWLSCAMALHAQDTVQKVVPNRFNSIEQQQKPYVILISIDAFRWDLADKYQAKNLLSLREGGVQAEYLKPSFPSLTFPNHYGIATGLYPSHHGIVDNIFYDKQRAIVYKKSDKQMAIDSSWYFGKPLWVLAEQQKMLSAIFYWPGSEISMNGIRPTYLFNYNESIPVERRVAIVKNWLQLPAEKRPHFIALYFPQVDQAAHKHTADSEETRKAVQLVDDAVGRLVAAVKATGIEANFILLSDHGMAAIDNENTIPLPKAVSLDQFTVTPGNALLHLYAKDPSFVKPTYRALKAEAKDYDVYLSKNVPKVWHYNKKEDKYNRTGDILLVPHLPKVFNINGVKPDRGQHGFDPAIPDMHAIFYAWGPAFKSGLKIPAFENVNVYPLIAHILGLSYTEKIDGKLKVLPPILKEKQ</sequence>
<accession>A0ABU7I8I2</accession>
<dbReference type="Pfam" id="PF01663">
    <property type="entry name" value="Phosphodiest"/>
    <property type="match status" value="1"/>
</dbReference>
<organism evidence="2 3">
    <name type="scientific">Pedobacter albus</name>
    <dbReference type="NCBI Taxonomy" id="3113905"/>
    <lineage>
        <taxon>Bacteria</taxon>
        <taxon>Pseudomonadati</taxon>
        <taxon>Bacteroidota</taxon>
        <taxon>Sphingobacteriia</taxon>
        <taxon>Sphingobacteriales</taxon>
        <taxon>Sphingobacteriaceae</taxon>
        <taxon>Pedobacter</taxon>
    </lineage>
</organism>
<feature type="signal peptide" evidence="1">
    <location>
        <begin position="1"/>
        <end position="20"/>
    </location>
</feature>
<proteinExistence type="predicted"/>
<gene>
    <name evidence="2" type="ORF">VRU48_11730</name>
</gene>
<protein>
    <submittedName>
        <fullName evidence="2">Ectonucleotide pyrophosphatase/phosphodiesterase</fullName>
    </submittedName>
</protein>
<evidence type="ECO:0000313" key="2">
    <source>
        <dbReference type="EMBL" id="MEE1945780.1"/>
    </source>
</evidence>
<dbReference type="InterPro" id="IPR017850">
    <property type="entry name" value="Alkaline_phosphatase_core_sf"/>
</dbReference>
<dbReference type="InterPro" id="IPR002591">
    <property type="entry name" value="Phosphodiest/P_Trfase"/>
</dbReference>
<dbReference type="Proteomes" id="UP001336835">
    <property type="component" value="Unassembled WGS sequence"/>
</dbReference>
<dbReference type="RefSeq" id="WP_330108100.1">
    <property type="nucleotide sequence ID" value="NZ_JAZDQT010000002.1"/>
</dbReference>
<keyword evidence="1" id="KW-0732">Signal</keyword>
<reference evidence="2 3" key="1">
    <citation type="submission" date="2024-01" db="EMBL/GenBank/DDBJ databases">
        <title>Pedobacter sp. nov., isolated from fresh soil.</title>
        <authorList>
            <person name="Le N.T.T."/>
        </authorList>
    </citation>
    <scope>NUCLEOTIDE SEQUENCE [LARGE SCALE GENOMIC DNA]</scope>
    <source>
        <strain evidence="2 3">KR3-3</strain>
    </source>
</reference>
<name>A0ABU7I8I2_9SPHI</name>
<dbReference type="SUPFAM" id="SSF53649">
    <property type="entry name" value="Alkaline phosphatase-like"/>
    <property type="match status" value="1"/>
</dbReference>
<dbReference type="Gene3D" id="3.40.720.10">
    <property type="entry name" value="Alkaline Phosphatase, subunit A"/>
    <property type="match status" value="1"/>
</dbReference>
<dbReference type="CDD" id="cd16018">
    <property type="entry name" value="Enpp"/>
    <property type="match status" value="1"/>
</dbReference>
<dbReference type="PANTHER" id="PTHR10151:SF120">
    <property type="entry name" value="BIS(5'-ADENOSYL)-TRIPHOSPHATASE"/>
    <property type="match status" value="1"/>
</dbReference>
<dbReference type="PANTHER" id="PTHR10151">
    <property type="entry name" value="ECTONUCLEOTIDE PYROPHOSPHATASE/PHOSPHODIESTERASE"/>
    <property type="match status" value="1"/>
</dbReference>
<dbReference type="EMBL" id="JAZDQT010000002">
    <property type="protein sequence ID" value="MEE1945780.1"/>
    <property type="molecule type" value="Genomic_DNA"/>
</dbReference>
<feature type="chain" id="PRO_5045373101" evidence="1">
    <location>
        <begin position="21"/>
        <end position="421"/>
    </location>
</feature>
<evidence type="ECO:0000256" key="1">
    <source>
        <dbReference type="SAM" id="SignalP"/>
    </source>
</evidence>
<keyword evidence="3" id="KW-1185">Reference proteome</keyword>
<evidence type="ECO:0000313" key="3">
    <source>
        <dbReference type="Proteomes" id="UP001336835"/>
    </source>
</evidence>
<dbReference type="Gene3D" id="3.30.1360.180">
    <property type="match status" value="1"/>
</dbReference>